<proteinExistence type="inferred from homology"/>
<dbReference type="Proteomes" id="UP000250235">
    <property type="component" value="Unassembled WGS sequence"/>
</dbReference>
<evidence type="ECO:0000256" key="2">
    <source>
        <dbReference type="ARBA" id="ARBA00022676"/>
    </source>
</evidence>
<evidence type="ECO:0000256" key="1">
    <source>
        <dbReference type="ARBA" id="ARBA00009995"/>
    </source>
</evidence>
<dbReference type="GO" id="GO:0016138">
    <property type="term" value="P:glycoside biosynthetic process"/>
    <property type="evidence" value="ECO:0007669"/>
    <property type="project" value="UniProtKB-ARBA"/>
</dbReference>
<dbReference type="PANTHER" id="PTHR48047:SF131">
    <property type="entry name" value="GLYCOSYLTRANSFERASE"/>
    <property type="match status" value="1"/>
</dbReference>
<evidence type="ECO:0000256" key="5">
    <source>
        <dbReference type="SAM" id="MobiDB-lite"/>
    </source>
</evidence>
<dbReference type="CDD" id="cd03784">
    <property type="entry name" value="GT1_Gtf-like"/>
    <property type="match status" value="1"/>
</dbReference>
<organism evidence="6 7">
    <name type="scientific">Dorcoceras hygrometricum</name>
    <dbReference type="NCBI Taxonomy" id="472368"/>
    <lineage>
        <taxon>Eukaryota</taxon>
        <taxon>Viridiplantae</taxon>
        <taxon>Streptophyta</taxon>
        <taxon>Embryophyta</taxon>
        <taxon>Tracheophyta</taxon>
        <taxon>Spermatophyta</taxon>
        <taxon>Magnoliopsida</taxon>
        <taxon>eudicotyledons</taxon>
        <taxon>Gunneridae</taxon>
        <taxon>Pentapetalae</taxon>
        <taxon>asterids</taxon>
        <taxon>lamiids</taxon>
        <taxon>Lamiales</taxon>
        <taxon>Gesneriaceae</taxon>
        <taxon>Didymocarpoideae</taxon>
        <taxon>Trichosporeae</taxon>
        <taxon>Loxocarpinae</taxon>
        <taxon>Dorcoceras</taxon>
    </lineage>
</organism>
<keyword evidence="7" id="KW-1185">Reference proteome</keyword>
<dbReference type="EMBL" id="KV019044">
    <property type="protein sequence ID" value="KZV16558.1"/>
    <property type="molecule type" value="Genomic_DNA"/>
</dbReference>
<dbReference type="Gene3D" id="3.40.50.2000">
    <property type="entry name" value="Glycogen Phosphorylase B"/>
    <property type="match status" value="1"/>
</dbReference>
<dbReference type="Pfam" id="PF00201">
    <property type="entry name" value="UDPGT"/>
    <property type="match status" value="1"/>
</dbReference>
<dbReference type="InterPro" id="IPR002213">
    <property type="entry name" value="UDP_glucos_trans"/>
</dbReference>
<name>A0A2Z7A4N0_9LAMI</name>
<gene>
    <name evidence="6" type="ORF">F511_11390</name>
</gene>
<dbReference type="SUPFAM" id="SSF53756">
    <property type="entry name" value="UDP-Glycosyltransferase/glycogen phosphorylase"/>
    <property type="match status" value="1"/>
</dbReference>
<keyword evidence="2 4" id="KW-0328">Glycosyltransferase</keyword>
<keyword evidence="3 4" id="KW-0808">Transferase</keyword>
<comment type="similarity">
    <text evidence="1 4">Belongs to the UDP-glycosyltransferase family.</text>
</comment>
<evidence type="ECO:0000256" key="4">
    <source>
        <dbReference type="RuleBase" id="RU003718"/>
    </source>
</evidence>
<dbReference type="GO" id="GO:0035251">
    <property type="term" value="F:UDP-glucosyltransferase activity"/>
    <property type="evidence" value="ECO:0007669"/>
    <property type="project" value="TreeGrafter"/>
</dbReference>
<protein>
    <submittedName>
        <fullName evidence="6">Scopoletin glucosyltransferase-like</fullName>
    </submittedName>
</protein>
<sequence>MEEYGQLADALEESRWAFIWVIQPGSGKRHGPPQPQPQPQPGDEDEGYKPVGLQEKVGKRGMIITGWAPQLVILSHPSTGGFLSHCGWNSSVEAIGRGVPISAWPIRGDQFYSAKLLVDHLKIGVMVTSGDELVKKSEILEAIDRVMDDEETHERAKNLSRIFEAGLPSTSTASIKAFLQLLSSI</sequence>
<dbReference type="PROSITE" id="PS00375">
    <property type="entry name" value="UDPGT"/>
    <property type="match status" value="1"/>
</dbReference>
<feature type="region of interest" description="Disordered" evidence="5">
    <location>
        <begin position="24"/>
        <end position="50"/>
    </location>
</feature>
<evidence type="ECO:0000256" key="3">
    <source>
        <dbReference type="ARBA" id="ARBA00022679"/>
    </source>
</evidence>
<evidence type="ECO:0000313" key="6">
    <source>
        <dbReference type="EMBL" id="KZV16558.1"/>
    </source>
</evidence>
<dbReference type="PANTHER" id="PTHR48047">
    <property type="entry name" value="GLYCOSYLTRANSFERASE"/>
    <property type="match status" value="1"/>
</dbReference>
<dbReference type="OrthoDB" id="5835829at2759"/>
<dbReference type="AlphaFoldDB" id="A0A2Z7A4N0"/>
<reference evidence="6 7" key="1">
    <citation type="journal article" date="2015" name="Proc. Natl. Acad. Sci. U.S.A.">
        <title>The resurrection genome of Boea hygrometrica: A blueprint for survival of dehydration.</title>
        <authorList>
            <person name="Xiao L."/>
            <person name="Yang G."/>
            <person name="Zhang L."/>
            <person name="Yang X."/>
            <person name="Zhao S."/>
            <person name="Ji Z."/>
            <person name="Zhou Q."/>
            <person name="Hu M."/>
            <person name="Wang Y."/>
            <person name="Chen M."/>
            <person name="Xu Y."/>
            <person name="Jin H."/>
            <person name="Xiao X."/>
            <person name="Hu G."/>
            <person name="Bao F."/>
            <person name="Hu Y."/>
            <person name="Wan P."/>
            <person name="Li L."/>
            <person name="Deng X."/>
            <person name="Kuang T."/>
            <person name="Xiang C."/>
            <person name="Zhu J.K."/>
            <person name="Oliver M.J."/>
            <person name="He Y."/>
        </authorList>
    </citation>
    <scope>NUCLEOTIDE SEQUENCE [LARGE SCALE GENOMIC DNA]</scope>
    <source>
        <strain evidence="7">cv. XS01</strain>
    </source>
</reference>
<dbReference type="FunFam" id="3.40.50.2000:FF:000060">
    <property type="entry name" value="Glycosyltransferase"/>
    <property type="match status" value="1"/>
</dbReference>
<evidence type="ECO:0000313" key="7">
    <source>
        <dbReference type="Proteomes" id="UP000250235"/>
    </source>
</evidence>
<dbReference type="InterPro" id="IPR035595">
    <property type="entry name" value="UDP_glycos_trans_CS"/>
</dbReference>
<accession>A0A2Z7A4N0</accession>